<keyword evidence="6" id="KW-0732">Signal</keyword>
<dbReference type="SUPFAM" id="SSF50692">
    <property type="entry name" value="ADC-like"/>
    <property type="match status" value="1"/>
</dbReference>
<sequence length="636" mass="67176">MSDSVVFNRRDFLKLVGIGVAGAAAGCATPKADRLIPYLVAPNDILPGVSYWYASTCRECSSGCGVLVKAREGRAIKIEGNPAHPLNEGGLCARGQASLQGLYDPDRVAMPMVKQGGAWKAISWDEGVKLAAAKIGAARGATALLTDHAPGSADALAAEWAAAAGATRLVYEPFAWESLREANRRTFGQATVPHYDFARARCVVSFGADFLETWIAPVAYARGFAAMRARRDGSGQFIVVEPRLSLTGANADEWIAIRPGAEAALALGMARVILTEGLGSGERGALMEAVSAWTPEAVQQATDVPADAVRRLARRFAAAKPGLAVAGGIAAQSEQSVAVISAVNLLNAAAGNIGETVRFDRTYDVEGVGSFGDVQRLIADMAAGKVQALVVRDANPAYAVPAWAGFAAAMDKVPFKISLSSVLDETADRCDLILPATHPLESLGDSRGVRGVYGIVQPAMKPLPMFQTRATGDTLIAIAKAAGFGAKLPATWIEYLKAQWKPLHQRFGAGRDFDTFWNETLQKGGVWEDVAATPVRWTGTPAFVTPELKGAGDLALILYPTSQLHDGRGANKPWLQELPDPTTKAVWGSWAEIHPDTAKRLGVAEGDAVRIETEAGAIEVPAYLYGGIRPDAVAVP</sequence>
<dbReference type="InterPro" id="IPR006657">
    <property type="entry name" value="MoPterin_dinucl-bd_dom"/>
</dbReference>
<proteinExistence type="inferred from homology"/>
<keyword evidence="4" id="KW-0500">Molybdenum</keyword>
<dbReference type="SMART" id="SM00926">
    <property type="entry name" value="Molybdop_Fe4S4"/>
    <property type="match status" value="1"/>
</dbReference>
<dbReference type="AlphaFoldDB" id="A0A9D6LA49"/>
<gene>
    <name evidence="11" type="ORF">HY076_06040</name>
</gene>
<dbReference type="Pfam" id="PF00384">
    <property type="entry name" value="Molybdopterin"/>
    <property type="match status" value="1"/>
</dbReference>
<feature type="non-terminal residue" evidence="11">
    <location>
        <position position="636"/>
    </location>
</feature>
<dbReference type="Proteomes" id="UP000807850">
    <property type="component" value="Unassembled WGS sequence"/>
</dbReference>
<keyword evidence="8" id="KW-0408">Iron</keyword>
<evidence type="ECO:0000256" key="3">
    <source>
        <dbReference type="ARBA" id="ARBA00022485"/>
    </source>
</evidence>
<organism evidence="11 12">
    <name type="scientific">Eiseniibacteriota bacterium</name>
    <dbReference type="NCBI Taxonomy" id="2212470"/>
    <lineage>
        <taxon>Bacteria</taxon>
        <taxon>Candidatus Eiseniibacteriota</taxon>
    </lineage>
</organism>
<dbReference type="Pfam" id="PF01568">
    <property type="entry name" value="Molydop_binding"/>
    <property type="match status" value="1"/>
</dbReference>
<dbReference type="Gene3D" id="2.40.40.20">
    <property type="match status" value="1"/>
</dbReference>
<feature type="domain" description="4Fe-4S Mo/W bis-MGD-type" evidence="10">
    <location>
        <begin position="50"/>
        <end position="106"/>
    </location>
</feature>
<evidence type="ECO:0000256" key="2">
    <source>
        <dbReference type="ARBA" id="ARBA00010312"/>
    </source>
</evidence>
<dbReference type="Gene3D" id="3.40.50.740">
    <property type="match status" value="1"/>
</dbReference>
<dbReference type="PROSITE" id="PS51669">
    <property type="entry name" value="4FE4S_MOW_BIS_MGD"/>
    <property type="match status" value="1"/>
</dbReference>
<evidence type="ECO:0000256" key="7">
    <source>
        <dbReference type="ARBA" id="ARBA00023002"/>
    </source>
</evidence>
<dbReference type="EMBL" id="JACQAY010000193">
    <property type="protein sequence ID" value="MBI3539815.1"/>
    <property type="molecule type" value="Genomic_DNA"/>
</dbReference>
<evidence type="ECO:0000256" key="4">
    <source>
        <dbReference type="ARBA" id="ARBA00022505"/>
    </source>
</evidence>
<dbReference type="InterPro" id="IPR009010">
    <property type="entry name" value="Asp_de-COase-like_dom_sf"/>
</dbReference>
<dbReference type="PANTHER" id="PTHR43742:SF9">
    <property type="entry name" value="TETRATHIONATE REDUCTASE SUBUNIT A"/>
    <property type="match status" value="1"/>
</dbReference>
<dbReference type="PANTHER" id="PTHR43742">
    <property type="entry name" value="TRIMETHYLAMINE-N-OXIDE REDUCTASE"/>
    <property type="match status" value="1"/>
</dbReference>
<evidence type="ECO:0000256" key="8">
    <source>
        <dbReference type="ARBA" id="ARBA00023004"/>
    </source>
</evidence>
<comment type="cofactor">
    <cofactor evidence="1">
        <name>[4Fe-4S] cluster</name>
        <dbReference type="ChEBI" id="CHEBI:49883"/>
    </cofactor>
</comment>
<dbReference type="PROSITE" id="PS51318">
    <property type="entry name" value="TAT"/>
    <property type="match status" value="1"/>
</dbReference>
<dbReference type="Gene3D" id="2.20.25.90">
    <property type="entry name" value="ADC-like domains"/>
    <property type="match status" value="1"/>
</dbReference>
<comment type="similarity">
    <text evidence="2">Belongs to the prokaryotic molybdopterin-containing oxidoreductase family.</text>
</comment>
<dbReference type="GO" id="GO:0046872">
    <property type="term" value="F:metal ion binding"/>
    <property type="evidence" value="ECO:0007669"/>
    <property type="project" value="UniProtKB-KW"/>
</dbReference>
<dbReference type="InterPro" id="IPR006656">
    <property type="entry name" value="Mopterin_OxRdtase"/>
</dbReference>
<keyword evidence="9" id="KW-0411">Iron-sulfur</keyword>
<name>A0A9D6LA49_UNCEI</name>
<dbReference type="InterPro" id="IPR006963">
    <property type="entry name" value="Mopterin_OxRdtase_4Fe-4S_dom"/>
</dbReference>
<dbReference type="InterPro" id="IPR027467">
    <property type="entry name" value="MopterinOxRdtase_cofactor_BS"/>
</dbReference>
<keyword evidence="5" id="KW-0479">Metal-binding</keyword>
<evidence type="ECO:0000259" key="10">
    <source>
        <dbReference type="PROSITE" id="PS51669"/>
    </source>
</evidence>
<evidence type="ECO:0000256" key="9">
    <source>
        <dbReference type="ARBA" id="ARBA00023014"/>
    </source>
</evidence>
<dbReference type="InterPro" id="IPR006311">
    <property type="entry name" value="TAT_signal"/>
</dbReference>
<dbReference type="InterPro" id="IPR019546">
    <property type="entry name" value="TAT_signal_bac_arc"/>
</dbReference>
<dbReference type="Gene3D" id="3.40.228.10">
    <property type="entry name" value="Dimethylsulfoxide Reductase, domain 2"/>
    <property type="match status" value="1"/>
</dbReference>
<evidence type="ECO:0000256" key="5">
    <source>
        <dbReference type="ARBA" id="ARBA00022723"/>
    </source>
</evidence>
<dbReference type="NCBIfam" id="TIGR01409">
    <property type="entry name" value="TAT_signal_seq"/>
    <property type="match status" value="1"/>
</dbReference>
<comment type="caution">
    <text evidence="11">The sequence shown here is derived from an EMBL/GenBank/DDBJ whole genome shotgun (WGS) entry which is preliminary data.</text>
</comment>
<keyword evidence="3" id="KW-0004">4Fe-4S</keyword>
<dbReference type="GO" id="GO:0043546">
    <property type="term" value="F:molybdopterin cofactor binding"/>
    <property type="evidence" value="ECO:0007669"/>
    <property type="project" value="InterPro"/>
</dbReference>
<keyword evidence="7" id="KW-0560">Oxidoreductase</keyword>
<evidence type="ECO:0000256" key="1">
    <source>
        <dbReference type="ARBA" id="ARBA00001966"/>
    </source>
</evidence>
<evidence type="ECO:0000313" key="12">
    <source>
        <dbReference type="Proteomes" id="UP000807850"/>
    </source>
</evidence>
<evidence type="ECO:0000313" key="11">
    <source>
        <dbReference type="EMBL" id="MBI3539815.1"/>
    </source>
</evidence>
<dbReference type="PROSITE" id="PS00551">
    <property type="entry name" value="MOLYBDOPTERIN_PROK_1"/>
    <property type="match status" value="1"/>
</dbReference>
<evidence type="ECO:0000256" key="6">
    <source>
        <dbReference type="ARBA" id="ARBA00022729"/>
    </source>
</evidence>
<dbReference type="GO" id="GO:0051539">
    <property type="term" value="F:4 iron, 4 sulfur cluster binding"/>
    <property type="evidence" value="ECO:0007669"/>
    <property type="project" value="UniProtKB-KW"/>
</dbReference>
<accession>A0A9D6LA49</accession>
<dbReference type="InterPro" id="IPR050612">
    <property type="entry name" value="Prok_Mopterin_Oxidored"/>
</dbReference>
<dbReference type="GO" id="GO:0016491">
    <property type="term" value="F:oxidoreductase activity"/>
    <property type="evidence" value="ECO:0007669"/>
    <property type="project" value="UniProtKB-KW"/>
</dbReference>
<dbReference type="Pfam" id="PF04879">
    <property type="entry name" value="Molybdop_Fe4S4"/>
    <property type="match status" value="1"/>
</dbReference>
<protein>
    <submittedName>
        <fullName evidence="11">Molybdopterin-dependent oxidoreductase</fullName>
    </submittedName>
</protein>
<dbReference type="Gene3D" id="3.30.2070.10">
    <property type="entry name" value="Formate dehydrogenase/DMSO reductase"/>
    <property type="match status" value="1"/>
</dbReference>
<dbReference type="SUPFAM" id="SSF53706">
    <property type="entry name" value="Formate dehydrogenase/DMSO reductase, domains 1-3"/>
    <property type="match status" value="1"/>
</dbReference>
<reference evidence="11" key="1">
    <citation type="submission" date="2020-07" db="EMBL/GenBank/DDBJ databases">
        <title>Huge and variable diversity of episymbiotic CPR bacteria and DPANN archaea in groundwater ecosystems.</title>
        <authorList>
            <person name="He C.Y."/>
            <person name="Keren R."/>
            <person name="Whittaker M."/>
            <person name="Farag I.F."/>
            <person name="Doudna J."/>
            <person name="Cate J.H.D."/>
            <person name="Banfield J.F."/>
        </authorList>
    </citation>
    <scope>NUCLEOTIDE SEQUENCE</scope>
    <source>
        <strain evidence="11">NC_groundwater_928_Pr1_S-0.2um_72_17</strain>
    </source>
</reference>